<dbReference type="AlphaFoldDB" id="A0A061S4I3"/>
<feature type="non-terminal residue" evidence="1">
    <location>
        <position position="90"/>
    </location>
</feature>
<organism evidence="1">
    <name type="scientific">Tetraselmis sp. GSL018</name>
    <dbReference type="NCBI Taxonomy" id="582737"/>
    <lineage>
        <taxon>Eukaryota</taxon>
        <taxon>Viridiplantae</taxon>
        <taxon>Chlorophyta</taxon>
        <taxon>core chlorophytes</taxon>
        <taxon>Chlorodendrophyceae</taxon>
        <taxon>Chlorodendrales</taxon>
        <taxon>Chlorodendraceae</taxon>
        <taxon>Tetraselmis</taxon>
    </lineage>
</organism>
<reference evidence="1" key="1">
    <citation type="submission" date="2014-05" db="EMBL/GenBank/DDBJ databases">
        <title>The transcriptome of the halophilic microalga Tetraselmis sp. GSL018 isolated from the Great Salt Lake, Utah.</title>
        <authorList>
            <person name="Jinkerson R.E."/>
            <person name="D'Adamo S."/>
            <person name="Posewitz M.C."/>
        </authorList>
    </citation>
    <scope>NUCLEOTIDE SEQUENCE</scope>
    <source>
        <strain evidence="1">GSL018</strain>
    </source>
</reference>
<gene>
    <name evidence="1" type="ORF">TSPGSL018_17062</name>
</gene>
<sequence length="90" mass="9679">SYLCLLTSIVSGDLRHPAVVCYDACPFSARSRCCAARDISATAAPVCPLRPSLTVHQCNASSKLDIKTRHPPPFLSLCAVRVNETDTFGD</sequence>
<feature type="non-terminal residue" evidence="1">
    <location>
        <position position="1"/>
    </location>
</feature>
<dbReference type="EMBL" id="GBEZ01007808">
    <property type="protein sequence ID" value="JAC77681.1"/>
    <property type="molecule type" value="Transcribed_RNA"/>
</dbReference>
<accession>A0A061S4I3</accession>
<evidence type="ECO:0000313" key="1">
    <source>
        <dbReference type="EMBL" id="JAC77681.1"/>
    </source>
</evidence>
<protein>
    <submittedName>
        <fullName evidence="1">Uncharacterized protein</fullName>
    </submittedName>
</protein>
<proteinExistence type="predicted"/>
<name>A0A061S4I3_9CHLO</name>